<feature type="non-terminal residue" evidence="1">
    <location>
        <position position="1"/>
    </location>
</feature>
<feature type="non-terminal residue" evidence="1">
    <location>
        <position position="275"/>
    </location>
</feature>
<comment type="caution">
    <text evidence="1">The sequence shown here is derived from an EMBL/GenBank/DDBJ whole genome shotgun (WGS) entry which is preliminary data.</text>
</comment>
<gene>
    <name evidence="1" type="ORF">S06H3_33575</name>
</gene>
<name>X1N846_9ZZZZ</name>
<dbReference type="AlphaFoldDB" id="X1N846"/>
<sequence>GETWIFSWVLNATWRVFSDGNDRYEEPEMYYGIIRETETLVSDANAPQNWRDKNPVYDNWEDVVWHETLYCDEDRAYKDNNIVSDTVNRSQSFQFQIDPSVAASLGIGTELNITETRRNYAETALAHTHETSYHIFDNEPGDWIVQEVGIDKRFGTYIFNTSSLCQTSEPYEHNTNDYISPVIENPDIVYDSNGDLQGPCYDDSPIVNLELFDEDGIQEALIMYSIDNGTIWSSVALSEQVANPGTWEGAIPAQAENTTIFWYITTKDYSDNNAT</sequence>
<evidence type="ECO:0000313" key="1">
    <source>
        <dbReference type="EMBL" id="GAI22995.1"/>
    </source>
</evidence>
<protein>
    <submittedName>
        <fullName evidence="1">Uncharacterized protein</fullName>
    </submittedName>
</protein>
<reference evidence="1" key="1">
    <citation type="journal article" date="2014" name="Front. Microbiol.">
        <title>High frequency of phylogenetically diverse reductive dehalogenase-homologous genes in deep subseafloor sedimentary metagenomes.</title>
        <authorList>
            <person name="Kawai M."/>
            <person name="Futagami T."/>
            <person name="Toyoda A."/>
            <person name="Takaki Y."/>
            <person name="Nishi S."/>
            <person name="Hori S."/>
            <person name="Arai W."/>
            <person name="Tsubouchi T."/>
            <person name="Morono Y."/>
            <person name="Uchiyama I."/>
            <person name="Ito T."/>
            <person name="Fujiyama A."/>
            <person name="Inagaki F."/>
            <person name="Takami H."/>
        </authorList>
    </citation>
    <scope>NUCLEOTIDE SEQUENCE</scope>
    <source>
        <strain evidence="1">Expedition CK06-06</strain>
    </source>
</reference>
<organism evidence="1">
    <name type="scientific">marine sediment metagenome</name>
    <dbReference type="NCBI Taxonomy" id="412755"/>
    <lineage>
        <taxon>unclassified sequences</taxon>
        <taxon>metagenomes</taxon>
        <taxon>ecological metagenomes</taxon>
    </lineage>
</organism>
<accession>X1N846</accession>
<proteinExistence type="predicted"/>
<dbReference type="EMBL" id="BARV01020050">
    <property type="protein sequence ID" value="GAI22995.1"/>
    <property type="molecule type" value="Genomic_DNA"/>
</dbReference>